<evidence type="ECO:0000256" key="9">
    <source>
        <dbReference type="ARBA" id="ARBA00025611"/>
    </source>
</evidence>
<dbReference type="InterPro" id="IPR004365">
    <property type="entry name" value="NA-bd_OB_tRNA"/>
</dbReference>
<dbReference type="InterPro" id="IPR016195">
    <property type="entry name" value="Pol/histidinol_Pase-like"/>
</dbReference>
<dbReference type="STRING" id="520767.ATZ99_06430"/>
<evidence type="ECO:0000256" key="4">
    <source>
        <dbReference type="ARBA" id="ARBA00019114"/>
    </source>
</evidence>
<evidence type="ECO:0000256" key="2">
    <source>
        <dbReference type="ARBA" id="ARBA00009496"/>
    </source>
</evidence>
<dbReference type="Pfam" id="PF17657">
    <property type="entry name" value="DNA_pol3_finger"/>
    <property type="match status" value="1"/>
</dbReference>
<keyword evidence="7" id="KW-0235">DNA replication</keyword>
<dbReference type="SUPFAM" id="SSF89550">
    <property type="entry name" value="PHP domain-like"/>
    <property type="match status" value="1"/>
</dbReference>
<dbReference type="PANTHER" id="PTHR32294">
    <property type="entry name" value="DNA POLYMERASE III SUBUNIT ALPHA"/>
    <property type="match status" value="1"/>
</dbReference>
<accession>A0A162MUB4</accession>
<dbReference type="Pfam" id="PF02811">
    <property type="entry name" value="PHP"/>
    <property type="match status" value="1"/>
</dbReference>
<keyword evidence="5 12" id="KW-0808">Transferase</keyword>
<sequence length="1059" mass="119870">MGFCHLHLHTEYSLLDGLCRLKDLIKKARGLSFDSLALTDHGGLYGMVPFYKTCMENGIKPLIGCEIYVVDNMKKREGKESPNHLVLLAENDEGLKNLYKIISLSHLEGFYFKPRTDKTLLSRYSKGLIALSGCVKGKLPELILKGDIDGAKTEAKNYMDIFGKDNFFLELQYHGLPLEKKVNFWLLNMSKELKLDIVATNDVHFIEKTDYTLHRVLMAVQTLSTVEEFPRYTTPEHYLKSEEEMKKLFAEIPEALLNAEYIAKRCSVKLDLNTVNLPKAKVPEGFTEEEYLKKIAWEGALIRYGNPLPSKVKERLFYELSVIAKTGFVGYFLVVKEIVDFARKNGIMVGPGRGSAAGSLVAYCLFITDVDPIKYNLIFERFLNPERISPPDIDVDLCHTGRRKVLDFIRERFGKENIAHAGAFSTLQARAVLRDTGRAIGLPYETVDRLTSLVPYSAVDLETFINQSPNFKNAVLSDEKTKKAFTAAKKLQGLPRHMTQHSAGVVIADKPLTEYIPLERASGEEIITQADMYALEDLGLVKIDLLGLRFLSVIDSTLKFIEKTKGVKLSLKDIPLYDLKTFEAIKSGNTTSTFQLESSGMRTLLRKVKPESIEEISDVLALYRPGPLTSKMTEEYVRRKRGESPVSFPHPLLEDVLSSTYGVFIYQEQLMQAANIIADYSLGEADLLRRAIAKKDKEKIEKEKPKFLDRAKKKGIEEKTALEIFSTLEAFGDYGFNKSHSISYALLAYYTVYLKVHHPVEYFSSLLTLYMDTPSRLQRYLCEARNSGIQILLPDINKSGIGFTPEIEEGKIFIRTGLGLIKNLGPQGIKEIYSLREEEPFSGFFNFVKRVNKKIINSKSLESLILAGCFDSFGIKRPVLLLALKKVLKETKAIDGNQLSIGESSPSFEPLIDDVMLSDFSPFEKLSHELASLGHYVTRHPMEFFERTASKIRTHTLSQICEMQKRNRVCVAGIITDMRRARTRNGERMLFASFEDLTGSLELVIFPEVIKKCELYLEYSHPLVIWGTTDINDDRTPTIVAEKILPLEEVCYLSNNSTA</sequence>
<dbReference type="InterPro" id="IPR041931">
    <property type="entry name" value="DNA_pol3_alpha_thumb_dom"/>
</dbReference>
<dbReference type="Proteomes" id="UP000075737">
    <property type="component" value="Unassembled WGS sequence"/>
</dbReference>
<dbReference type="CDD" id="cd04485">
    <property type="entry name" value="DnaE_OBF"/>
    <property type="match status" value="1"/>
</dbReference>
<dbReference type="Pfam" id="PF01336">
    <property type="entry name" value="tRNA_anti-codon"/>
    <property type="match status" value="1"/>
</dbReference>
<dbReference type="Gene3D" id="1.10.10.1600">
    <property type="entry name" value="Bacterial DNA polymerase III alpha subunit, thumb domain"/>
    <property type="match status" value="1"/>
</dbReference>
<dbReference type="NCBIfam" id="NF004226">
    <property type="entry name" value="PRK05673.1"/>
    <property type="match status" value="1"/>
</dbReference>
<evidence type="ECO:0000259" key="11">
    <source>
        <dbReference type="SMART" id="SM00481"/>
    </source>
</evidence>
<gene>
    <name evidence="12" type="primary">dnaE_2</name>
    <name evidence="12" type="ORF">ATZ99_06430</name>
</gene>
<evidence type="ECO:0000313" key="13">
    <source>
        <dbReference type="Proteomes" id="UP000075737"/>
    </source>
</evidence>
<dbReference type="PATRIC" id="fig|520767.4.peg.731"/>
<dbReference type="AlphaFoldDB" id="A0A162MUB4"/>
<dbReference type="RefSeq" id="WP_083947315.1">
    <property type="nucleotide sequence ID" value="NZ_LOHZ01000022.1"/>
</dbReference>
<dbReference type="SMART" id="SM00481">
    <property type="entry name" value="POLIIIAc"/>
    <property type="match status" value="1"/>
</dbReference>
<evidence type="ECO:0000256" key="1">
    <source>
        <dbReference type="ARBA" id="ARBA00004496"/>
    </source>
</evidence>
<organism evidence="12 13">
    <name type="scientific">Thermovenabulum gondwanense</name>
    <dbReference type="NCBI Taxonomy" id="520767"/>
    <lineage>
        <taxon>Bacteria</taxon>
        <taxon>Bacillati</taxon>
        <taxon>Bacillota</taxon>
        <taxon>Clostridia</taxon>
        <taxon>Thermosediminibacterales</taxon>
        <taxon>Thermosediminibacteraceae</taxon>
        <taxon>Thermovenabulum</taxon>
    </lineage>
</organism>
<comment type="similarity">
    <text evidence="2">Belongs to the DNA polymerase type-C family. DnaE subfamily.</text>
</comment>
<feature type="domain" description="Polymerase/histidinol phosphatase N-terminal" evidence="11">
    <location>
        <begin position="4"/>
        <end position="71"/>
    </location>
</feature>
<evidence type="ECO:0000313" key="12">
    <source>
        <dbReference type="EMBL" id="KYO67357.1"/>
    </source>
</evidence>
<keyword evidence="8" id="KW-0239">DNA-directed DNA polymerase</keyword>
<evidence type="ECO:0000256" key="7">
    <source>
        <dbReference type="ARBA" id="ARBA00022705"/>
    </source>
</evidence>
<keyword evidence="13" id="KW-1185">Reference proteome</keyword>
<comment type="function">
    <text evidence="9">DNA polymerase III is a complex, multichain enzyme responsible for most of the replicative synthesis in bacteria. This DNA polymerase also exhibits 3' to 5' exonuclease activity. The alpha chain is the DNA polymerase.</text>
</comment>
<comment type="caution">
    <text evidence="12">The sequence shown here is derived from an EMBL/GenBank/DDBJ whole genome shotgun (WGS) entry which is preliminary data.</text>
</comment>
<dbReference type="EC" id="2.7.7.7" evidence="3"/>
<dbReference type="InterPro" id="IPR004013">
    <property type="entry name" value="PHP_dom"/>
</dbReference>
<dbReference type="Gene3D" id="1.10.150.870">
    <property type="match status" value="1"/>
</dbReference>
<dbReference type="Pfam" id="PF14579">
    <property type="entry name" value="HHH_6"/>
    <property type="match status" value="1"/>
</dbReference>
<dbReference type="CDD" id="cd12113">
    <property type="entry name" value="PHP_PolIIIA_DnaE3"/>
    <property type="match status" value="1"/>
</dbReference>
<evidence type="ECO:0000256" key="8">
    <source>
        <dbReference type="ARBA" id="ARBA00022932"/>
    </source>
</evidence>
<dbReference type="OrthoDB" id="9803237at2"/>
<proteinExistence type="inferred from homology"/>
<protein>
    <recommendedName>
        <fullName evidence="4">DNA polymerase III subunit alpha</fullName>
        <ecNumber evidence="3">2.7.7.7</ecNumber>
    </recommendedName>
</protein>
<dbReference type="InterPro" id="IPR040982">
    <property type="entry name" value="DNA_pol3_finger"/>
</dbReference>
<reference evidence="12 13" key="1">
    <citation type="submission" date="2015-12" db="EMBL/GenBank/DDBJ databases">
        <title>Draft genome of Thermovenabulum gondwanense isolated from a red thermophilic microbial mat colonisisng an outflow channel of a bore well.</title>
        <authorList>
            <person name="Patel B.K."/>
        </authorList>
    </citation>
    <scope>NUCLEOTIDE SEQUENCE [LARGE SCALE GENOMIC DNA]</scope>
    <source>
        <strain evidence="12 13">R270</strain>
    </source>
</reference>
<comment type="catalytic activity">
    <reaction evidence="10">
        <text>DNA(n) + a 2'-deoxyribonucleoside 5'-triphosphate = DNA(n+1) + diphosphate</text>
        <dbReference type="Rhea" id="RHEA:22508"/>
        <dbReference type="Rhea" id="RHEA-COMP:17339"/>
        <dbReference type="Rhea" id="RHEA-COMP:17340"/>
        <dbReference type="ChEBI" id="CHEBI:33019"/>
        <dbReference type="ChEBI" id="CHEBI:61560"/>
        <dbReference type="ChEBI" id="CHEBI:173112"/>
        <dbReference type="EC" id="2.7.7.7"/>
    </reaction>
</comment>
<dbReference type="InterPro" id="IPR029460">
    <property type="entry name" value="DNAPol_HHH"/>
</dbReference>
<comment type="subcellular location">
    <subcellularLocation>
        <location evidence="1">Cytoplasm</location>
    </subcellularLocation>
</comment>
<dbReference type="InterPro" id="IPR011708">
    <property type="entry name" value="DNA_pol3_alpha_NTPase_dom"/>
</dbReference>
<keyword evidence="6 12" id="KW-0548">Nucleotidyltransferase</keyword>
<dbReference type="NCBIfam" id="TIGR00594">
    <property type="entry name" value="polc"/>
    <property type="match status" value="1"/>
</dbReference>
<evidence type="ECO:0000256" key="3">
    <source>
        <dbReference type="ARBA" id="ARBA00012417"/>
    </source>
</evidence>
<dbReference type="EMBL" id="LOHZ01000022">
    <property type="protein sequence ID" value="KYO67357.1"/>
    <property type="molecule type" value="Genomic_DNA"/>
</dbReference>
<dbReference type="InterPro" id="IPR003141">
    <property type="entry name" value="Pol/His_phosphatase_N"/>
</dbReference>
<dbReference type="Gene3D" id="3.20.20.140">
    <property type="entry name" value="Metal-dependent hydrolases"/>
    <property type="match status" value="1"/>
</dbReference>
<evidence type="ECO:0000256" key="6">
    <source>
        <dbReference type="ARBA" id="ARBA00022695"/>
    </source>
</evidence>
<dbReference type="GO" id="GO:0003887">
    <property type="term" value="F:DNA-directed DNA polymerase activity"/>
    <property type="evidence" value="ECO:0007669"/>
    <property type="project" value="UniProtKB-KW"/>
</dbReference>
<dbReference type="GO" id="GO:0006260">
    <property type="term" value="P:DNA replication"/>
    <property type="evidence" value="ECO:0007669"/>
    <property type="project" value="UniProtKB-KW"/>
</dbReference>
<dbReference type="GO" id="GO:0005737">
    <property type="term" value="C:cytoplasm"/>
    <property type="evidence" value="ECO:0007669"/>
    <property type="project" value="UniProtKB-SubCell"/>
</dbReference>
<name>A0A162MUB4_9FIRM</name>
<dbReference type="GO" id="GO:0003676">
    <property type="term" value="F:nucleic acid binding"/>
    <property type="evidence" value="ECO:0007669"/>
    <property type="project" value="InterPro"/>
</dbReference>
<dbReference type="Pfam" id="PF07733">
    <property type="entry name" value="DNA_pol3_alpha"/>
    <property type="match status" value="1"/>
</dbReference>
<dbReference type="InterPro" id="IPR004805">
    <property type="entry name" value="DnaE2/DnaE/PolC"/>
</dbReference>
<evidence type="ECO:0000256" key="5">
    <source>
        <dbReference type="ARBA" id="ARBA00022679"/>
    </source>
</evidence>
<evidence type="ECO:0000256" key="10">
    <source>
        <dbReference type="ARBA" id="ARBA00049244"/>
    </source>
</evidence>
<dbReference type="GO" id="GO:0008408">
    <property type="term" value="F:3'-5' exonuclease activity"/>
    <property type="evidence" value="ECO:0007669"/>
    <property type="project" value="InterPro"/>
</dbReference>